<evidence type="ECO:0000256" key="1">
    <source>
        <dbReference type="SAM" id="MobiDB-lite"/>
    </source>
</evidence>
<evidence type="ECO:0000256" key="2">
    <source>
        <dbReference type="SAM" id="Phobius"/>
    </source>
</evidence>
<sequence length="167" mass="17842">MGPVEAPDLRGSTGRGVQKAPAQNRLGGGFLVAMGAWRLVNARVPAMEAGDWATWIGSAAAIIAAASSVAVWWRDRSSVAWDLRGEKGKIPYVINVGSADAHQVRIRAGSASDPADVDAEAHADVVAPGEVIRILALPDMESPEDYAVIVTWRTRFGRSQTWTRLIV</sequence>
<keyword evidence="2" id="KW-1133">Transmembrane helix</keyword>
<dbReference type="Proteomes" id="UP001500058">
    <property type="component" value="Unassembled WGS sequence"/>
</dbReference>
<keyword evidence="2" id="KW-0472">Membrane</keyword>
<proteinExistence type="predicted"/>
<protein>
    <submittedName>
        <fullName evidence="3">Uncharacterized protein</fullName>
    </submittedName>
</protein>
<evidence type="ECO:0000313" key="4">
    <source>
        <dbReference type="Proteomes" id="UP001500058"/>
    </source>
</evidence>
<keyword evidence="2" id="KW-0812">Transmembrane</keyword>
<feature type="transmembrane region" description="Helical" evidence="2">
    <location>
        <begin position="52"/>
        <end position="73"/>
    </location>
</feature>
<accession>A0ABN3HSB7</accession>
<reference evidence="3 4" key="1">
    <citation type="journal article" date="2019" name="Int. J. Syst. Evol. Microbiol.">
        <title>The Global Catalogue of Microorganisms (GCM) 10K type strain sequencing project: providing services to taxonomists for standard genome sequencing and annotation.</title>
        <authorList>
            <consortium name="The Broad Institute Genomics Platform"/>
            <consortium name="The Broad Institute Genome Sequencing Center for Infectious Disease"/>
            <person name="Wu L."/>
            <person name="Ma J."/>
        </authorList>
    </citation>
    <scope>NUCLEOTIDE SEQUENCE [LARGE SCALE GENOMIC DNA]</scope>
    <source>
        <strain evidence="3 4">JCM 6921</strain>
    </source>
</reference>
<feature type="region of interest" description="Disordered" evidence="1">
    <location>
        <begin position="1"/>
        <end position="21"/>
    </location>
</feature>
<keyword evidence="4" id="KW-1185">Reference proteome</keyword>
<name>A0ABN3HSB7_9ACTN</name>
<evidence type="ECO:0000313" key="3">
    <source>
        <dbReference type="EMBL" id="GAA2386990.1"/>
    </source>
</evidence>
<organism evidence="3 4">
    <name type="scientific">Streptomyces glaucosporus</name>
    <dbReference type="NCBI Taxonomy" id="284044"/>
    <lineage>
        <taxon>Bacteria</taxon>
        <taxon>Bacillati</taxon>
        <taxon>Actinomycetota</taxon>
        <taxon>Actinomycetes</taxon>
        <taxon>Kitasatosporales</taxon>
        <taxon>Streptomycetaceae</taxon>
        <taxon>Streptomyces</taxon>
    </lineage>
</organism>
<dbReference type="EMBL" id="BAAATJ010000002">
    <property type="protein sequence ID" value="GAA2386990.1"/>
    <property type="molecule type" value="Genomic_DNA"/>
</dbReference>
<gene>
    <name evidence="3" type="ORF">GCM10010420_07360</name>
</gene>
<comment type="caution">
    <text evidence="3">The sequence shown here is derived from an EMBL/GenBank/DDBJ whole genome shotgun (WGS) entry which is preliminary data.</text>
</comment>